<dbReference type="PANTHER" id="PTHR10629:SF52">
    <property type="entry name" value="DNA (CYTOSINE-5)-METHYLTRANSFERASE 1"/>
    <property type="match status" value="1"/>
</dbReference>
<dbReference type="Proteomes" id="UP000183685">
    <property type="component" value="Unassembled WGS sequence"/>
</dbReference>
<dbReference type="Gene3D" id="3.90.120.10">
    <property type="entry name" value="DNA Methylase, subunit A, domain 2"/>
    <property type="match status" value="1"/>
</dbReference>
<organism evidence="9 10">
    <name type="scientific">Kordiimonas lacus</name>
    <dbReference type="NCBI Taxonomy" id="637679"/>
    <lineage>
        <taxon>Bacteria</taxon>
        <taxon>Pseudomonadati</taxon>
        <taxon>Pseudomonadota</taxon>
        <taxon>Alphaproteobacteria</taxon>
        <taxon>Kordiimonadales</taxon>
        <taxon>Kordiimonadaceae</taxon>
        <taxon>Kordiimonas</taxon>
    </lineage>
</organism>
<dbReference type="InterPro" id="IPR018117">
    <property type="entry name" value="C5_DNA_meth_AS"/>
</dbReference>
<dbReference type="PANTHER" id="PTHR10629">
    <property type="entry name" value="CYTOSINE-SPECIFIC METHYLTRANSFERASE"/>
    <property type="match status" value="1"/>
</dbReference>
<dbReference type="PROSITE" id="PS51679">
    <property type="entry name" value="SAM_MT_C5"/>
    <property type="match status" value="1"/>
</dbReference>
<dbReference type="GO" id="GO:0003886">
    <property type="term" value="F:DNA (cytosine-5-)-methyltransferase activity"/>
    <property type="evidence" value="ECO:0007669"/>
    <property type="project" value="UniProtKB-EC"/>
</dbReference>
<dbReference type="GO" id="GO:0044027">
    <property type="term" value="P:negative regulation of gene expression via chromosomal CpG island methylation"/>
    <property type="evidence" value="ECO:0007669"/>
    <property type="project" value="TreeGrafter"/>
</dbReference>
<dbReference type="EMBL" id="FNAK01000001">
    <property type="protein sequence ID" value="SDD36494.1"/>
    <property type="molecule type" value="Genomic_DNA"/>
</dbReference>
<accession>A0A1G6U5L0</accession>
<dbReference type="GO" id="GO:0009307">
    <property type="term" value="P:DNA restriction-modification system"/>
    <property type="evidence" value="ECO:0007669"/>
    <property type="project" value="UniProtKB-KW"/>
</dbReference>
<proteinExistence type="inferred from homology"/>
<reference evidence="9 10" key="1">
    <citation type="submission" date="2016-10" db="EMBL/GenBank/DDBJ databases">
        <authorList>
            <person name="de Groot N.N."/>
        </authorList>
    </citation>
    <scope>NUCLEOTIDE SEQUENCE [LARGE SCALE GENOMIC DNA]</scope>
    <source>
        <strain evidence="9 10">CGMCC 1.9109</strain>
    </source>
</reference>
<dbReference type="PRINTS" id="PR00105">
    <property type="entry name" value="C5METTRFRASE"/>
</dbReference>
<dbReference type="NCBIfam" id="TIGR00675">
    <property type="entry name" value="dcm"/>
    <property type="match status" value="1"/>
</dbReference>
<sequence>MENSNFYALDLYSGSGAVTLGMKNAGFIVKAAVDFDPKACETYRLNHPEVNLVESDIRDVHLSTFDDLKKNLDLLAVCAPCQPFSSRNRNKMSSDDRVALVLEACRFIEYLQPKFIVFENVPGLERNQVFAELEKFLIGQEYHVSRPEKLDAAELGVPQRRVRMILFAAKSAKLLESAANIQPQARKSVRDAIGDLPSAVERSNSLVDQMHFRRAHSALNLERLRHIPKNGGSRHSLPHHLVLDCHRGIPDHHYPDCYGRMHWEQPAPTLTTGCTDFTKGRYVHPEDDRAITLREAARLQTFPDEYQFAGNSGQIATQIGNAVPPTMMSVIAASIRSALTKGI</sequence>
<evidence type="ECO:0000256" key="3">
    <source>
        <dbReference type="ARBA" id="ARBA00022691"/>
    </source>
</evidence>
<keyword evidence="2 6" id="KW-0808">Transferase</keyword>
<dbReference type="PROSITE" id="PS00094">
    <property type="entry name" value="C5_MTASE_1"/>
    <property type="match status" value="1"/>
</dbReference>
<comment type="catalytic activity">
    <reaction evidence="5 8">
        <text>a 2'-deoxycytidine in DNA + S-adenosyl-L-methionine = a 5-methyl-2'-deoxycytidine in DNA + S-adenosyl-L-homocysteine + H(+)</text>
        <dbReference type="Rhea" id="RHEA:13681"/>
        <dbReference type="Rhea" id="RHEA-COMP:11369"/>
        <dbReference type="Rhea" id="RHEA-COMP:11370"/>
        <dbReference type="ChEBI" id="CHEBI:15378"/>
        <dbReference type="ChEBI" id="CHEBI:57856"/>
        <dbReference type="ChEBI" id="CHEBI:59789"/>
        <dbReference type="ChEBI" id="CHEBI:85452"/>
        <dbReference type="ChEBI" id="CHEBI:85454"/>
        <dbReference type="EC" id="2.1.1.37"/>
    </reaction>
</comment>
<protein>
    <recommendedName>
        <fullName evidence="8">Cytosine-specific methyltransferase</fullName>
        <ecNumber evidence="8">2.1.1.37</ecNumber>
    </recommendedName>
</protein>
<dbReference type="InterPro" id="IPR031303">
    <property type="entry name" value="C5_meth_CS"/>
</dbReference>
<feature type="active site" evidence="6">
    <location>
        <position position="81"/>
    </location>
</feature>
<dbReference type="GO" id="GO:0032259">
    <property type="term" value="P:methylation"/>
    <property type="evidence" value="ECO:0007669"/>
    <property type="project" value="UniProtKB-KW"/>
</dbReference>
<keyword evidence="3 6" id="KW-0949">S-adenosyl-L-methionine</keyword>
<evidence type="ECO:0000256" key="1">
    <source>
        <dbReference type="ARBA" id="ARBA00022603"/>
    </source>
</evidence>
<evidence type="ECO:0000256" key="6">
    <source>
        <dbReference type="PROSITE-ProRule" id="PRU01016"/>
    </source>
</evidence>
<gene>
    <name evidence="9" type="ORF">SAMN04488071_0475</name>
</gene>
<evidence type="ECO:0000256" key="5">
    <source>
        <dbReference type="ARBA" id="ARBA00047422"/>
    </source>
</evidence>
<keyword evidence="10" id="KW-1185">Reference proteome</keyword>
<dbReference type="EC" id="2.1.1.37" evidence="8"/>
<dbReference type="Gene3D" id="3.40.50.150">
    <property type="entry name" value="Vaccinia Virus protein VP39"/>
    <property type="match status" value="1"/>
</dbReference>
<dbReference type="GO" id="GO:0003677">
    <property type="term" value="F:DNA binding"/>
    <property type="evidence" value="ECO:0007669"/>
    <property type="project" value="TreeGrafter"/>
</dbReference>
<comment type="similarity">
    <text evidence="6 7">Belongs to the class I-like SAM-binding methyltransferase superfamily. C5-methyltransferase family.</text>
</comment>
<evidence type="ECO:0000256" key="7">
    <source>
        <dbReference type="RuleBase" id="RU000416"/>
    </source>
</evidence>
<dbReference type="RefSeq" id="WP_277620383.1">
    <property type="nucleotide sequence ID" value="NZ_FNAK01000001.1"/>
</dbReference>
<dbReference type="PROSITE" id="PS00095">
    <property type="entry name" value="C5_MTASE_2"/>
    <property type="match status" value="1"/>
</dbReference>
<dbReference type="InterPro" id="IPR029063">
    <property type="entry name" value="SAM-dependent_MTases_sf"/>
</dbReference>
<dbReference type="SUPFAM" id="SSF53335">
    <property type="entry name" value="S-adenosyl-L-methionine-dependent methyltransferases"/>
    <property type="match status" value="1"/>
</dbReference>
<evidence type="ECO:0000256" key="8">
    <source>
        <dbReference type="RuleBase" id="RU000417"/>
    </source>
</evidence>
<dbReference type="AlphaFoldDB" id="A0A1G6U5L0"/>
<dbReference type="InterPro" id="IPR001525">
    <property type="entry name" value="C5_MeTfrase"/>
</dbReference>
<evidence type="ECO:0000313" key="9">
    <source>
        <dbReference type="EMBL" id="SDD36494.1"/>
    </source>
</evidence>
<evidence type="ECO:0000313" key="10">
    <source>
        <dbReference type="Proteomes" id="UP000183685"/>
    </source>
</evidence>
<name>A0A1G6U5L0_9PROT</name>
<keyword evidence="1 6" id="KW-0489">Methyltransferase</keyword>
<evidence type="ECO:0000256" key="2">
    <source>
        <dbReference type="ARBA" id="ARBA00022679"/>
    </source>
</evidence>
<evidence type="ECO:0000256" key="4">
    <source>
        <dbReference type="ARBA" id="ARBA00022747"/>
    </source>
</evidence>
<dbReference type="Pfam" id="PF00145">
    <property type="entry name" value="DNA_methylase"/>
    <property type="match status" value="1"/>
</dbReference>
<keyword evidence="4" id="KW-0680">Restriction system</keyword>
<dbReference type="InterPro" id="IPR050390">
    <property type="entry name" value="C5-Methyltransferase"/>
</dbReference>
<dbReference type="STRING" id="637679.GCA_001550055_00414"/>